<dbReference type="EMBL" id="SRLO01000349">
    <property type="protein sequence ID" value="TNN59764.1"/>
    <property type="molecule type" value="Genomic_DNA"/>
</dbReference>
<organism evidence="2 3">
    <name type="scientific">Liparis tanakae</name>
    <name type="common">Tanaka's snailfish</name>
    <dbReference type="NCBI Taxonomy" id="230148"/>
    <lineage>
        <taxon>Eukaryota</taxon>
        <taxon>Metazoa</taxon>
        <taxon>Chordata</taxon>
        <taxon>Craniata</taxon>
        <taxon>Vertebrata</taxon>
        <taxon>Euteleostomi</taxon>
        <taxon>Actinopterygii</taxon>
        <taxon>Neopterygii</taxon>
        <taxon>Teleostei</taxon>
        <taxon>Neoteleostei</taxon>
        <taxon>Acanthomorphata</taxon>
        <taxon>Eupercaria</taxon>
        <taxon>Perciformes</taxon>
        <taxon>Cottioidei</taxon>
        <taxon>Cottales</taxon>
        <taxon>Liparidae</taxon>
        <taxon>Liparis</taxon>
    </lineage>
</organism>
<proteinExistence type="predicted"/>
<keyword evidence="3" id="KW-1185">Reference proteome</keyword>
<accession>A0A4Z2H4L8</accession>
<evidence type="ECO:0000313" key="3">
    <source>
        <dbReference type="Proteomes" id="UP000314294"/>
    </source>
</evidence>
<sequence>MLFVALTSAPDGPLGPDSPPSPLSPFTAFCTGADRNVSFRSTTAFRSDIFREEETGNGRQELRNFQPQASRGSWRPLRAGDWCRFDSFKVHHLRDRNQEDRCCQVVQENRKGPRVRQAQQDPGPLSLRLGPGKQASLQCPGARQALRGPAPLLVHDPPEKEKNISYTHSHASQAACTYVI</sequence>
<gene>
    <name evidence="2" type="ORF">EYF80_030037</name>
</gene>
<dbReference type="AlphaFoldDB" id="A0A4Z2H4L8"/>
<evidence type="ECO:0000256" key="1">
    <source>
        <dbReference type="SAM" id="MobiDB-lite"/>
    </source>
</evidence>
<comment type="caution">
    <text evidence="2">The sequence shown here is derived from an EMBL/GenBank/DDBJ whole genome shotgun (WGS) entry which is preliminary data.</text>
</comment>
<protein>
    <submittedName>
        <fullName evidence="2">Uncharacterized protein</fullName>
    </submittedName>
</protein>
<evidence type="ECO:0000313" key="2">
    <source>
        <dbReference type="EMBL" id="TNN59764.1"/>
    </source>
</evidence>
<reference evidence="2 3" key="1">
    <citation type="submission" date="2019-03" db="EMBL/GenBank/DDBJ databases">
        <title>First draft genome of Liparis tanakae, snailfish: a comprehensive survey of snailfish specific genes.</title>
        <authorList>
            <person name="Kim W."/>
            <person name="Song I."/>
            <person name="Jeong J.-H."/>
            <person name="Kim D."/>
            <person name="Kim S."/>
            <person name="Ryu S."/>
            <person name="Song J.Y."/>
            <person name="Lee S.K."/>
        </authorList>
    </citation>
    <scope>NUCLEOTIDE SEQUENCE [LARGE SCALE GENOMIC DNA]</scope>
    <source>
        <tissue evidence="2">Muscle</tissue>
    </source>
</reference>
<feature type="region of interest" description="Disordered" evidence="1">
    <location>
        <begin position="110"/>
        <end position="130"/>
    </location>
</feature>
<dbReference type="Proteomes" id="UP000314294">
    <property type="component" value="Unassembled WGS sequence"/>
</dbReference>
<name>A0A4Z2H4L8_9TELE</name>